<dbReference type="PANTHER" id="PTHR11575">
    <property type="entry name" value="5'-NUCLEOTIDASE-RELATED"/>
    <property type="match status" value="1"/>
</dbReference>
<keyword evidence="4" id="KW-0547">Nucleotide-binding</keyword>
<dbReference type="InterPro" id="IPR029052">
    <property type="entry name" value="Metallo-depent_PP-like"/>
</dbReference>
<keyword evidence="6" id="KW-0812">Transmembrane</keyword>
<dbReference type="SUPFAM" id="SSF55816">
    <property type="entry name" value="5'-nucleotidase (syn. UDP-sugar hydrolase), C-terminal domain"/>
    <property type="match status" value="1"/>
</dbReference>
<dbReference type="InterPro" id="IPR008334">
    <property type="entry name" value="5'-Nucleotdase_C"/>
</dbReference>
<dbReference type="GO" id="GO:0016788">
    <property type="term" value="F:hydrolase activity, acting on ester bonds"/>
    <property type="evidence" value="ECO:0007669"/>
    <property type="project" value="InterPro"/>
</dbReference>
<keyword evidence="3" id="KW-0732">Signal</keyword>
<dbReference type="Pfam" id="PF02872">
    <property type="entry name" value="5_nucleotid_C"/>
    <property type="match status" value="1"/>
</dbReference>
<dbReference type="InterPro" id="IPR004843">
    <property type="entry name" value="Calcineurin-like_PHP"/>
</dbReference>
<proteinExistence type="inferred from homology"/>
<name>A0A660KW99_9BACL</name>
<dbReference type="InterPro" id="IPR036907">
    <property type="entry name" value="5'-Nucleotdase_C_sf"/>
</dbReference>
<comment type="subcellular location">
    <subcellularLocation>
        <location evidence="1">Secreted</location>
    </subcellularLocation>
</comment>
<dbReference type="PANTHER" id="PTHR11575:SF24">
    <property type="entry name" value="5'-NUCLEOTIDASE"/>
    <property type="match status" value="1"/>
</dbReference>
<dbReference type="Proteomes" id="UP000267019">
    <property type="component" value="Unassembled WGS sequence"/>
</dbReference>
<evidence type="ECO:0000313" key="10">
    <source>
        <dbReference type="Proteomes" id="UP000267019"/>
    </source>
</evidence>
<keyword evidence="2" id="KW-0964">Secreted</keyword>
<dbReference type="PRINTS" id="PR01607">
    <property type="entry name" value="APYRASEFAMLY"/>
</dbReference>
<evidence type="ECO:0000256" key="4">
    <source>
        <dbReference type="RuleBase" id="RU362119"/>
    </source>
</evidence>
<feature type="domain" description="5'-Nucleotidase C-terminal" evidence="8">
    <location>
        <begin position="349"/>
        <end position="514"/>
    </location>
</feature>
<keyword evidence="6" id="KW-1133">Transmembrane helix</keyword>
<feature type="domain" description="Calcineurin-like phosphoesterase" evidence="7">
    <location>
        <begin position="49"/>
        <end position="267"/>
    </location>
</feature>
<dbReference type="SUPFAM" id="SSF56300">
    <property type="entry name" value="Metallo-dependent phosphatases"/>
    <property type="match status" value="1"/>
</dbReference>
<dbReference type="RefSeq" id="WP_170143584.1">
    <property type="nucleotide sequence ID" value="NZ_RBIJ01000003.1"/>
</dbReference>
<keyword evidence="4" id="KW-0378">Hydrolase</keyword>
<dbReference type="PROSITE" id="PS00785">
    <property type="entry name" value="5_NUCLEOTIDASE_1"/>
    <property type="match status" value="1"/>
</dbReference>
<dbReference type="EMBL" id="RBIJ01000003">
    <property type="protein sequence ID" value="RKQ84581.1"/>
    <property type="molecule type" value="Genomic_DNA"/>
</dbReference>
<gene>
    <name evidence="9" type="ORF">C7438_1070</name>
</gene>
<evidence type="ECO:0000259" key="7">
    <source>
        <dbReference type="Pfam" id="PF00149"/>
    </source>
</evidence>
<dbReference type="Gene3D" id="3.60.21.10">
    <property type="match status" value="1"/>
</dbReference>
<feature type="transmembrane region" description="Helical" evidence="6">
    <location>
        <begin position="12"/>
        <end position="33"/>
    </location>
</feature>
<dbReference type="AlphaFoldDB" id="A0A660KW99"/>
<evidence type="ECO:0000256" key="5">
    <source>
        <dbReference type="SAM" id="MobiDB-lite"/>
    </source>
</evidence>
<keyword evidence="6" id="KW-0472">Membrane</keyword>
<comment type="caution">
    <text evidence="9">The sequence shown here is derived from an EMBL/GenBank/DDBJ whole genome shotgun (WGS) entry which is preliminary data.</text>
</comment>
<dbReference type="PROSITE" id="PS00786">
    <property type="entry name" value="5_NUCLEOTIDASE_2"/>
    <property type="match status" value="1"/>
</dbReference>
<dbReference type="InterPro" id="IPR006146">
    <property type="entry name" value="5'-Nucleotdase_CS"/>
</dbReference>
<evidence type="ECO:0000256" key="2">
    <source>
        <dbReference type="ARBA" id="ARBA00022525"/>
    </source>
</evidence>
<dbReference type="GO" id="GO:0009166">
    <property type="term" value="P:nucleotide catabolic process"/>
    <property type="evidence" value="ECO:0007669"/>
    <property type="project" value="InterPro"/>
</dbReference>
<dbReference type="GO" id="GO:0005576">
    <property type="term" value="C:extracellular region"/>
    <property type="evidence" value="ECO:0007669"/>
    <property type="project" value="UniProtKB-SubCell"/>
</dbReference>
<organism evidence="9 10">
    <name type="scientific">Brockia lithotrophica</name>
    <dbReference type="NCBI Taxonomy" id="933949"/>
    <lineage>
        <taxon>Bacteria</taxon>
        <taxon>Bacillati</taxon>
        <taxon>Bacillota</taxon>
        <taxon>Bacilli</taxon>
        <taxon>Bacillales</taxon>
        <taxon>Bacillales Family X. Incertae Sedis</taxon>
        <taxon>Brockia</taxon>
    </lineage>
</organism>
<accession>A0A660KW99</accession>
<evidence type="ECO:0000256" key="3">
    <source>
        <dbReference type="ARBA" id="ARBA00022729"/>
    </source>
</evidence>
<keyword evidence="10" id="KW-1185">Reference proteome</keyword>
<dbReference type="GO" id="GO:0046872">
    <property type="term" value="F:metal ion binding"/>
    <property type="evidence" value="ECO:0007669"/>
    <property type="project" value="InterPro"/>
</dbReference>
<feature type="region of interest" description="Disordered" evidence="5">
    <location>
        <begin position="544"/>
        <end position="614"/>
    </location>
</feature>
<sequence length="657" mass="70410">MKGIRARARLRSGLAGMFLAVFFISLFFGGFGLPRAEDEAPQPPPDLLILHTNDTHGHLENAPARGTKIAEIRREAEAAGKRVLLVDAGDVFTGTLYSSHYQGLADADFMNRMGYDLLVLGNHEFDRGQEVLATFVRALAFPVFSANLSVQPDAKLAEVVANEIPVITPATKKDYAGKIYPGAVWDLGDVRVGIFGLTTKETAILSNPGPGVAFADEVETARRMVEELTKRGADVIVAVTHIGYAEDRRLAQAVPGIDVIVGGHSHTALNPPVSLSQPDGRTMWIAQAGEWGKYLGRLDLSFGLESGGKPRLSRVQGELLSLKDVPPDPELKELLNSYDAPLEEIKRRVVGKTLVGLDGARERVRTQETNLGNLIADAYLEKARKAVPGTQLALVNGGGIRASIPAGDVTLGQVLEVMPFNNMLVILRLTGAEILNALENGVSKVEDKHGRFPQVAGMRYAFDPSRPAGERILRVEVWDEGARAYRPLDPKATYLLVTNNFVADGGDGYEVFKRAKDEGRIIELYEVDHDALVEYLEAHSPVSPRVEGRIERADAATSPAPTPGDEAGTAPPGSDDTGNAPSSGDAPPSGTPKSSEPILPTVPKTSDPSHALASGSVRTLPRTGLLSPEFLLVVGGAVLAVGGVALRRHEFGWEKCV</sequence>
<dbReference type="InterPro" id="IPR006179">
    <property type="entry name" value="5_nucleotidase/apyrase"/>
</dbReference>
<dbReference type="FunFam" id="3.90.780.10:FF:000004">
    <property type="entry name" value="UDP-sugar hydrolase, putative"/>
    <property type="match status" value="1"/>
</dbReference>
<evidence type="ECO:0000256" key="1">
    <source>
        <dbReference type="ARBA" id="ARBA00004613"/>
    </source>
</evidence>
<dbReference type="Pfam" id="PF00149">
    <property type="entry name" value="Metallophos"/>
    <property type="match status" value="1"/>
</dbReference>
<evidence type="ECO:0000259" key="8">
    <source>
        <dbReference type="Pfam" id="PF02872"/>
    </source>
</evidence>
<protein>
    <submittedName>
        <fullName evidence="9">5'-nucleotidase</fullName>
    </submittedName>
</protein>
<evidence type="ECO:0000313" key="9">
    <source>
        <dbReference type="EMBL" id="RKQ84581.1"/>
    </source>
</evidence>
<comment type="similarity">
    <text evidence="4">Belongs to the 5'-nucleotidase family.</text>
</comment>
<evidence type="ECO:0000256" key="6">
    <source>
        <dbReference type="SAM" id="Phobius"/>
    </source>
</evidence>
<reference evidence="9 10" key="1">
    <citation type="submission" date="2018-10" db="EMBL/GenBank/DDBJ databases">
        <title>Genomic Encyclopedia of Type Strains, Phase IV (KMG-IV): sequencing the most valuable type-strain genomes for metagenomic binning, comparative biology and taxonomic classification.</title>
        <authorList>
            <person name="Goeker M."/>
        </authorList>
    </citation>
    <scope>NUCLEOTIDE SEQUENCE [LARGE SCALE GENOMIC DNA]</scope>
    <source>
        <strain evidence="9 10">DSM 22653</strain>
    </source>
</reference>
<dbReference type="GO" id="GO:0000166">
    <property type="term" value="F:nucleotide binding"/>
    <property type="evidence" value="ECO:0007669"/>
    <property type="project" value="UniProtKB-KW"/>
</dbReference>
<dbReference type="Gene3D" id="3.90.780.10">
    <property type="entry name" value="5'-Nucleotidase, C-terminal domain"/>
    <property type="match status" value="1"/>
</dbReference>